<gene>
    <name evidence="1" type="ORF">PRZ48_009397</name>
</gene>
<dbReference type="EMBL" id="JAXOVC010000007">
    <property type="protein sequence ID" value="KAK4498887.1"/>
    <property type="molecule type" value="Genomic_DNA"/>
</dbReference>
<proteinExistence type="predicted"/>
<keyword evidence="2" id="KW-1185">Reference proteome</keyword>
<comment type="caution">
    <text evidence="1">The sequence shown here is derived from an EMBL/GenBank/DDBJ whole genome shotgun (WGS) entry which is preliminary data.</text>
</comment>
<accession>A0ABR0EBN3</accession>
<organism evidence="1 2">
    <name type="scientific">Zasmidium cellare</name>
    <name type="common">Wine cellar mold</name>
    <name type="synonym">Racodium cellare</name>
    <dbReference type="NCBI Taxonomy" id="395010"/>
    <lineage>
        <taxon>Eukaryota</taxon>
        <taxon>Fungi</taxon>
        <taxon>Dikarya</taxon>
        <taxon>Ascomycota</taxon>
        <taxon>Pezizomycotina</taxon>
        <taxon>Dothideomycetes</taxon>
        <taxon>Dothideomycetidae</taxon>
        <taxon>Mycosphaerellales</taxon>
        <taxon>Mycosphaerellaceae</taxon>
        <taxon>Zasmidium</taxon>
    </lineage>
</organism>
<evidence type="ECO:0000313" key="2">
    <source>
        <dbReference type="Proteomes" id="UP001305779"/>
    </source>
</evidence>
<protein>
    <submittedName>
        <fullName evidence="1">Uncharacterized protein</fullName>
    </submittedName>
</protein>
<sequence length="220" mass="25308">MAGSEQSRDVFRFFDLPLEMREMIYDESLQEREGSLKCRGLDYKASNMPRVNLLLVSKRFKQEYKARVRKAGQILVLQDTYDSIRPDFFGLPYPRTMYTSIIVNIHIHPDDPEAEFGLHEDWMPALMRSLAACPGDVTLQFNIQMCRSDIASGEYQQELEKLVCKLALLSPVCYHVNIYGASRDWARNTGSGLKSDSILSMMWSREKQKLERIPVAVAES</sequence>
<evidence type="ECO:0000313" key="1">
    <source>
        <dbReference type="EMBL" id="KAK4498887.1"/>
    </source>
</evidence>
<reference evidence="1 2" key="1">
    <citation type="journal article" date="2023" name="G3 (Bethesda)">
        <title>A chromosome-level genome assembly of Zasmidium syzygii isolated from banana leaves.</title>
        <authorList>
            <person name="van Westerhoven A.C."/>
            <person name="Mehrabi R."/>
            <person name="Talebi R."/>
            <person name="Steentjes M.B.F."/>
            <person name="Corcolon B."/>
            <person name="Chong P.A."/>
            <person name="Kema G.H.J."/>
            <person name="Seidl M.F."/>
        </authorList>
    </citation>
    <scope>NUCLEOTIDE SEQUENCE [LARGE SCALE GENOMIC DNA]</scope>
    <source>
        <strain evidence="1 2">P124</strain>
    </source>
</reference>
<name>A0ABR0EBN3_ZASCE</name>
<dbReference type="Proteomes" id="UP001305779">
    <property type="component" value="Unassembled WGS sequence"/>
</dbReference>